<feature type="domain" description="Gcp-like" evidence="11">
    <location>
        <begin position="92"/>
        <end position="401"/>
    </location>
</feature>
<keyword evidence="5 10" id="KW-0479">Metal-binding</keyword>
<dbReference type="RefSeq" id="XP_038077596.1">
    <property type="nucleotide sequence ID" value="XM_038221668.1"/>
</dbReference>
<evidence type="ECO:0000256" key="6">
    <source>
        <dbReference type="ARBA" id="ARBA00022946"/>
    </source>
</evidence>
<evidence type="ECO:0000256" key="10">
    <source>
        <dbReference type="HAMAP-Rule" id="MF_03179"/>
    </source>
</evidence>
<dbReference type="GO" id="GO:0002949">
    <property type="term" value="P:tRNA threonylcarbamoyladenosine modification"/>
    <property type="evidence" value="ECO:0007669"/>
    <property type="project" value="UniProtKB-UniRule"/>
</dbReference>
<dbReference type="OrthoDB" id="10259622at2759"/>
<dbReference type="PRINTS" id="PR00789">
    <property type="entry name" value="OSIALOPTASE"/>
</dbReference>
<dbReference type="CDD" id="cd24134">
    <property type="entry name" value="ASKHA_NBD_OSGEPL1_QRI7_euk"/>
    <property type="match status" value="1"/>
</dbReference>
<keyword evidence="13" id="KW-1185">Reference proteome</keyword>
<keyword evidence="8 10" id="KW-0012">Acyltransferase</keyword>
<dbReference type="InterPro" id="IPR017861">
    <property type="entry name" value="KAE1/TsaD"/>
</dbReference>
<evidence type="ECO:0000256" key="4">
    <source>
        <dbReference type="ARBA" id="ARBA00022694"/>
    </source>
</evidence>
<reference evidence="12" key="1">
    <citation type="submission" date="2022-11" db="UniProtKB">
        <authorList>
            <consortium name="EnsemblMetazoa"/>
        </authorList>
    </citation>
    <scope>IDENTIFICATION</scope>
</reference>
<comment type="similarity">
    <text evidence="10">Belongs to the KAE1 / TsaD family.</text>
</comment>
<dbReference type="GO" id="GO:0005739">
    <property type="term" value="C:mitochondrion"/>
    <property type="evidence" value="ECO:0007669"/>
    <property type="project" value="UniProtKB-SubCell"/>
</dbReference>
<dbReference type="Proteomes" id="UP000887568">
    <property type="component" value="Unplaced"/>
</dbReference>
<dbReference type="Pfam" id="PF00814">
    <property type="entry name" value="TsaD"/>
    <property type="match status" value="1"/>
</dbReference>
<dbReference type="EC" id="2.3.1.234" evidence="2"/>
<dbReference type="EnsemblMetazoa" id="XM_038221668.1">
    <property type="protein sequence ID" value="XP_038077596.1"/>
    <property type="gene ID" value="LOC119745361"/>
</dbReference>
<evidence type="ECO:0000256" key="3">
    <source>
        <dbReference type="ARBA" id="ARBA00022679"/>
    </source>
</evidence>
<comment type="subcellular location">
    <subcellularLocation>
        <location evidence="1 10">Mitochondrion</location>
    </subcellularLocation>
</comment>
<dbReference type="SUPFAM" id="SSF53067">
    <property type="entry name" value="Actin-like ATPase domain"/>
    <property type="match status" value="1"/>
</dbReference>
<dbReference type="OMA" id="NAAMIGC"/>
<evidence type="ECO:0000256" key="1">
    <source>
        <dbReference type="ARBA" id="ARBA00004173"/>
    </source>
</evidence>
<dbReference type="HAMAP" id="MF_01445">
    <property type="entry name" value="TsaD"/>
    <property type="match status" value="1"/>
</dbReference>
<organism evidence="12 13">
    <name type="scientific">Patiria miniata</name>
    <name type="common">Bat star</name>
    <name type="synonym">Asterina miniata</name>
    <dbReference type="NCBI Taxonomy" id="46514"/>
    <lineage>
        <taxon>Eukaryota</taxon>
        <taxon>Metazoa</taxon>
        <taxon>Echinodermata</taxon>
        <taxon>Eleutherozoa</taxon>
        <taxon>Asterozoa</taxon>
        <taxon>Asteroidea</taxon>
        <taxon>Valvatacea</taxon>
        <taxon>Valvatida</taxon>
        <taxon>Asterinidae</taxon>
        <taxon>Patiria</taxon>
    </lineage>
</organism>
<sequence length="449" mass="49806">MSNSTIRFLKLYNYIGWLNICNHGNRTRNFPKAFITSIDSKKSHHQAELSLRRGLHSSVSSLASESRGSKLVLGIETSCDETGAAVVDEEGKVLGEGLYSQKRIHVKNGGVIPTLAQDLHRQHIDSVVQQALRNAGIQLKDVSALATTTMPGLALCLQVGLQYSKDLLRRLPLPFIPVHHMIAHALTIRMIEKIEFPYLVLLVSGGHCLLAVARGVDDFLLLGSTLDNAPGEAFDKVARRLKLHLHPACHGLSGGQAIERLSLGGNIRLLMDKERPLLKHRDCSFSFSGLKTFANWLIYNHEVKEGISREDDLLLSTIPDIAASFQHKVAHHMVTRVARAMEFCRQRDMLAGTSKSLVVSGGVASNAYIRSALQFVCDKHGYQLHCPPPRLCTDNGIMIAWAGMEKFKLGLGIVEDLQSVRYEPKYPIGMDISDQVRAADIKIKRVKFW</sequence>
<dbReference type="NCBIfam" id="TIGR00329">
    <property type="entry name" value="gcp_kae1"/>
    <property type="match status" value="1"/>
</dbReference>
<evidence type="ECO:0000256" key="9">
    <source>
        <dbReference type="ARBA" id="ARBA00048117"/>
    </source>
</evidence>
<dbReference type="InterPro" id="IPR043129">
    <property type="entry name" value="ATPase_NBD"/>
</dbReference>
<dbReference type="PANTHER" id="PTHR11735">
    <property type="entry name" value="TRNA N6-ADENOSINE THREONYLCARBAMOYLTRANSFERASE"/>
    <property type="match status" value="1"/>
</dbReference>
<evidence type="ECO:0000313" key="12">
    <source>
        <dbReference type="EnsemblMetazoa" id="XP_038077596.1"/>
    </source>
</evidence>
<dbReference type="GO" id="GO:0046872">
    <property type="term" value="F:metal ion binding"/>
    <property type="evidence" value="ECO:0007669"/>
    <property type="project" value="UniProtKB-KW"/>
</dbReference>
<comment type="cofactor">
    <cofactor evidence="10">
        <name>a divalent metal cation</name>
        <dbReference type="ChEBI" id="CHEBI:60240"/>
    </cofactor>
    <text evidence="10">Binds 1 divalent metal cation per subunit.</text>
</comment>
<dbReference type="Gene3D" id="3.30.420.40">
    <property type="match status" value="2"/>
</dbReference>
<dbReference type="NCBIfam" id="TIGR03723">
    <property type="entry name" value="T6A_TsaD_YgjD"/>
    <property type="match status" value="1"/>
</dbReference>
<comment type="subunit">
    <text evidence="10">Homodimer.</text>
</comment>
<dbReference type="FunFam" id="3.30.420.40:FF:000106">
    <property type="entry name" value="Probable tRNA N6-adenosine threonylcarbamoyltransferase, mitochondrial"/>
    <property type="match status" value="1"/>
</dbReference>
<proteinExistence type="inferred from homology"/>
<evidence type="ECO:0000313" key="13">
    <source>
        <dbReference type="Proteomes" id="UP000887568"/>
    </source>
</evidence>
<evidence type="ECO:0000256" key="8">
    <source>
        <dbReference type="ARBA" id="ARBA00023315"/>
    </source>
</evidence>
<name>A0A914BPG7_PATMI</name>
<evidence type="ECO:0000256" key="5">
    <source>
        <dbReference type="ARBA" id="ARBA00022723"/>
    </source>
</evidence>
<comment type="function">
    <text evidence="10">Required for the formation of a threonylcarbamoyl group on adenosine at position 37 (t(6)A37) in mitochondrial tRNAs that read codons beginning with adenine. Probably involved in the transfer of the threonylcarbamoyl moiety of threonylcarbamoyl-AMP (TC-AMP) to the N6 group of A37. Involved in mitochondrial genome maintenance.</text>
</comment>
<keyword evidence="6" id="KW-0809">Transit peptide</keyword>
<evidence type="ECO:0000259" key="11">
    <source>
        <dbReference type="Pfam" id="PF00814"/>
    </source>
</evidence>
<evidence type="ECO:0000256" key="7">
    <source>
        <dbReference type="ARBA" id="ARBA00023128"/>
    </source>
</evidence>
<keyword evidence="3 10" id="KW-0808">Transferase</keyword>
<evidence type="ECO:0000256" key="2">
    <source>
        <dbReference type="ARBA" id="ARBA00012156"/>
    </source>
</evidence>
<keyword evidence="4 10" id="KW-0819">tRNA processing</keyword>
<dbReference type="InterPro" id="IPR000905">
    <property type="entry name" value="Gcp-like_dom"/>
</dbReference>
<protein>
    <recommendedName>
        <fullName evidence="2">N(6)-L-threonylcarbamoyladenine synthase</fullName>
        <ecNumber evidence="2">2.3.1.234</ecNumber>
    </recommendedName>
</protein>
<dbReference type="GO" id="GO:0061711">
    <property type="term" value="F:tRNA N(6)-L-threonylcarbamoyladenine synthase activity"/>
    <property type="evidence" value="ECO:0007669"/>
    <property type="project" value="UniProtKB-EC"/>
</dbReference>
<dbReference type="AlphaFoldDB" id="A0A914BPG7"/>
<dbReference type="GeneID" id="119745361"/>
<dbReference type="PANTHER" id="PTHR11735:SF6">
    <property type="entry name" value="TRNA N6-ADENOSINE THREONYLCARBAMOYLTRANSFERASE, MITOCHONDRIAL"/>
    <property type="match status" value="1"/>
</dbReference>
<comment type="catalytic activity">
    <reaction evidence="9 10">
        <text>L-threonylcarbamoyladenylate + adenosine(37) in tRNA = N(6)-L-threonylcarbamoyladenosine(37) in tRNA + AMP + H(+)</text>
        <dbReference type="Rhea" id="RHEA:37059"/>
        <dbReference type="Rhea" id="RHEA-COMP:10162"/>
        <dbReference type="Rhea" id="RHEA-COMP:10163"/>
        <dbReference type="ChEBI" id="CHEBI:15378"/>
        <dbReference type="ChEBI" id="CHEBI:73682"/>
        <dbReference type="ChEBI" id="CHEBI:74411"/>
        <dbReference type="ChEBI" id="CHEBI:74418"/>
        <dbReference type="ChEBI" id="CHEBI:456215"/>
        <dbReference type="EC" id="2.3.1.234"/>
    </reaction>
</comment>
<accession>A0A914BPG7</accession>
<keyword evidence="7 10" id="KW-0496">Mitochondrion</keyword>
<dbReference type="InterPro" id="IPR022450">
    <property type="entry name" value="TsaD"/>
</dbReference>